<sequence length="140" mass="14723">MRGVSLIEVLVSVVILGIGLMGVAAMQSVALRGGQSSLETSQAVMQTNAIAEAMRANRVNAASYNTAGMLCAAGTGSTLAQNDLRDWLASLKTNITKNSTDVTTCGQISNCPDNCEITVRWDDRRAGGSGTRTITTRTRI</sequence>
<evidence type="ECO:0000313" key="3">
    <source>
        <dbReference type="Proteomes" id="UP001501727"/>
    </source>
</evidence>
<name>A0ABP7MXH5_9GAMM</name>
<accession>A0ABP7MXH5</accession>
<keyword evidence="1" id="KW-0812">Transmembrane</keyword>
<dbReference type="Proteomes" id="UP001501727">
    <property type="component" value="Unassembled WGS sequence"/>
</dbReference>
<gene>
    <name evidence="2" type="ORF">GCM10022229_27220</name>
</gene>
<keyword evidence="3" id="KW-1185">Reference proteome</keyword>
<proteinExistence type="predicted"/>
<evidence type="ECO:0000313" key="2">
    <source>
        <dbReference type="EMBL" id="GAA3932228.1"/>
    </source>
</evidence>
<evidence type="ECO:0000256" key="1">
    <source>
        <dbReference type="SAM" id="Phobius"/>
    </source>
</evidence>
<dbReference type="NCBIfam" id="TIGR02532">
    <property type="entry name" value="IV_pilin_GFxxxE"/>
    <property type="match status" value="1"/>
</dbReference>
<dbReference type="EMBL" id="BAAAZU010000031">
    <property type="protein sequence ID" value="GAA3932228.1"/>
    <property type="molecule type" value="Genomic_DNA"/>
</dbReference>
<keyword evidence="1" id="KW-0472">Membrane</keyword>
<keyword evidence="1" id="KW-1133">Transmembrane helix</keyword>
<feature type="transmembrane region" description="Helical" evidence="1">
    <location>
        <begin position="6"/>
        <end position="26"/>
    </location>
</feature>
<evidence type="ECO:0008006" key="4">
    <source>
        <dbReference type="Google" id="ProtNLM"/>
    </source>
</evidence>
<dbReference type="InterPro" id="IPR012902">
    <property type="entry name" value="N_methyl_site"/>
</dbReference>
<dbReference type="Pfam" id="PF07963">
    <property type="entry name" value="N_methyl"/>
    <property type="match status" value="1"/>
</dbReference>
<dbReference type="RefSeq" id="WP_344760569.1">
    <property type="nucleotide sequence ID" value="NZ_BAAAZU010000031.1"/>
</dbReference>
<reference evidence="3" key="1">
    <citation type="journal article" date="2019" name="Int. J. Syst. Evol. Microbiol.">
        <title>The Global Catalogue of Microorganisms (GCM) 10K type strain sequencing project: providing services to taxonomists for standard genome sequencing and annotation.</title>
        <authorList>
            <consortium name="The Broad Institute Genomics Platform"/>
            <consortium name="The Broad Institute Genome Sequencing Center for Infectious Disease"/>
            <person name="Wu L."/>
            <person name="Ma J."/>
        </authorList>
    </citation>
    <scope>NUCLEOTIDE SEQUENCE [LARGE SCALE GENOMIC DNA]</scope>
    <source>
        <strain evidence="3">JCM 16916</strain>
    </source>
</reference>
<dbReference type="PROSITE" id="PS00409">
    <property type="entry name" value="PROKAR_NTER_METHYL"/>
    <property type="match status" value="1"/>
</dbReference>
<organism evidence="2 3">
    <name type="scientific">Luteimonas lutimaris</name>
    <dbReference type="NCBI Taxonomy" id="698645"/>
    <lineage>
        <taxon>Bacteria</taxon>
        <taxon>Pseudomonadati</taxon>
        <taxon>Pseudomonadota</taxon>
        <taxon>Gammaproteobacteria</taxon>
        <taxon>Lysobacterales</taxon>
        <taxon>Lysobacteraceae</taxon>
        <taxon>Luteimonas</taxon>
    </lineage>
</organism>
<comment type="caution">
    <text evidence="2">The sequence shown here is derived from an EMBL/GenBank/DDBJ whole genome shotgun (WGS) entry which is preliminary data.</text>
</comment>
<protein>
    <recommendedName>
        <fullName evidence="4">Type IV pilus modification protein PilV</fullName>
    </recommendedName>
</protein>